<reference evidence="2" key="1">
    <citation type="submission" date="2010-08" db="EMBL/GenBank/DDBJ databases">
        <authorList>
            <consortium name="Caenorhabditis japonica Sequencing Consortium"/>
            <person name="Wilson R.K."/>
        </authorList>
    </citation>
    <scope>NUCLEOTIDE SEQUENCE [LARGE SCALE GENOMIC DNA]</scope>
    <source>
        <strain evidence="2">DF5081</strain>
    </source>
</reference>
<dbReference type="Proteomes" id="UP000005237">
    <property type="component" value="Unassembled WGS sequence"/>
</dbReference>
<keyword evidence="2" id="KW-1185">Reference proteome</keyword>
<dbReference type="EnsemblMetazoa" id="CJA31137.1">
    <property type="protein sequence ID" value="CJA31137.1"/>
    <property type="gene ID" value="WBGene00206984"/>
</dbReference>
<dbReference type="AlphaFoldDB" id="A0A8R1IIJ9"/>
<organism evidence="1 2">
    <name type="scientific">Caenorhabditis japonica</name>
    <dbReference type="NCBI Taxonomy" id="281687"/>
    <lineage>
        <taxon>Eukaryota</taxon>
        <taxon>Metazoa</taxon>
        <taxon>Ecdysozoa</taxon>
        <taxon>Nematoda</taxon>
        <taxon>Chromadorea</taxon>
        <taxon>Rhabditida</taxon>
        <taxon>Rhabditina</taxon>
        <taxon>Rhabditomorpha</taxon>
        <taxon>Rhabditoidea</taxon>
        <taxon>Rhabditidae</taxon>
        <taxon>Peloderinae</taxon>
        <taxon>Caenorhabditis</taxon>
    </lineage>
</organism>
<name>A0A8R1IIJ9_CAEJA</name>
<evidence type="ECO:0000313" key="1">
    <source>
        <dbReference type="EnsemblMetazoa" id="CJA31137.1"/>
    </source>
</evidence>
<accession>A0A8R1IIJ9</accession>
<evidence type="ECO:0000313" key="2">
    <source>
        <dbReference type="Proteomes" id="UP000005237"/>
    </source>
</evidence>
<reference evidence="1" key="2">
    <citation type="submission" date="2022-06" db="UniProtKB">
        <authorList>
            <consortium name="EnsemblMetazoa"/>
        </authorList>
    </citation>
    <scope>IDENTIFICATION</scope>
    <source>
        <strain evidence="1">DF5081</strain>
    </source>
</reference>
<sequence>MSQEKPIVEAEKEAEKSSLTSDVVVVENEDLEVKGTSIQHIDKKSEVLSTDNSTSSFEDVKSVTVISEDTQNRDPVKFRELSSLTPTAAPRPIRRLSVARASIMLPKTTQKSGTHLTSVK</sequence>
<proteinExistence type="predicted"/>
<protein>
    <submittedName>
        <fullName evidence="1">Uncharacterized protein</fullName>
    </submittedName>
</protein>